<keyword evidence="7" id="KW-0645">Protease</keyword>
<proteinExistence type="inferred from homology"/>
<dbReference type="PRINTS" id="PR00793">
    <property type="entry name" value="PROAMNOPTASE"/>
</dbReference>
<dbReference type="KEGG" id="lmoi:VV02_20465"/>
<feature type="domain" description="Peptidase S33 tripeptidyl aminopeptidase-like C-terminal" evidence="11">
    <location>
        <begin position="384"/>
        <end position="457"/>
    </location>
</feature>
<evidence type="ECO:0000256" key="9">
    <source>
        <dbReference type="ARBA" id="ARBA00029605"/>
    </source>
</evidence>
<organism evidence="12 13">
    <name type="scientific">Luteipulveratus mongoliensis</name>
    <dbReference type="NCBI Taxonomy" id="571913"/>
    <lineage>
        <taxon>Bacteria</taxon>
        <taxon>Bacillati</taxon>
        <taxon>Actinomycetota</taxon>
        <taxon>Actinomycetes</taxon>
        <taxon>Micrococcales</taxon>
        <taxon>Dermacoccaceae</taxon>
        <taxon>Luteipulveratus</taxon>
    </lineage>
</organism>
<dbReference type="GO" id="GO:0006508">
    <property type="term" value="P:proteolysis"/>
    <property type="evidence" value="ECO:0007669"/>
    <property type="project" value="UniProtKB-KW"/>
</dbReference>
<dbReference type="SUPFAM" id="SSF53474">
    <property type="entry name" value="alpha/beta-Hydrolases"/>
    <property type="match status" value="1"/>
</dbReference>
<comment type="catalytic activity">
    <reaction evidence="1">
        <text>Release of N-terminal proline from a peptide.</text>
        <dbReference type="EC" id="3.4.11.5"/>
    </reaction>
</comment>
<evidence type="ECO:0000256" key="2">
    <source>
        <dbReference type="ARBA" id="ARBA00004496"/>
    </source>
</evidence>
<keyword evidence="5" id="KW-0031">Aminopeptidase</keyword>
<dbReference type="InterPro" id="IPR029058">
    <property type="entry name" value="AB_hydrolase_fold"/>
</dbReference>
<dbReference type="PATRIC" id="fig|571913.6.peg.4149"/>
<dbReference type="Pfam" id="PF08386">
    <property type="entry name" value="Abhydrolase_4"/>
    <property type="match status" value="1"/>
</dbReference>
<evidence type="ECO:0000313" key="13">
    <source>
        <dbReference type="Proteomes" id="UP000066480"/>
    </source>
</evidence>
<comment type="subcellular location">
    <subcellularLocation>
        <location evidence="2">Cytoplasm</location>
    </subcellularLocation>
</comment>
<dbReference type="GO" id="GO:0004177">
    <property type="term" value="F:aminopeptidase activity"/>
    <property type="evidence" value="ECO:0007669"/>
    <property type="project" value="UniProtKB-KW"/>
</dbReference>
<dbReference type="InterPro" id="IPR002410">
    <property type="entry name" value="Peptidase_S33"/>
</dbReference>
<keyword evidence="6" id="KW-0963">Cytoplasm</keyword>
<dbReference type="InterPro" id="IPR000073">
    <property type="entry name" value="AB_hydrolase_1"/>
</dbReference>
<dbReference type="Pfam" id="PF00561">
    <property type="entry name" value="Abhydrolase_1"/>
    <property type="match status" value="1"/>
</dbReference>
<keyword evidence="13" id="KW-1185">Reference proteome</keyword>
<evidence type="ECO:0000256" key="7">
    <source>
        <dbReference type="ARBA" id="ARBA00022670"/>
    </source>
</evidence>
<dbReference type="InterPro" id="IPR005944">
    <property type="entry name" value="Pro_iminopeptidase"/>
</dbReference>
<evidence type="ECO:0000256" key="1">
    <source>
        <dbReference type="ARBA" id="ARBA00001585"/>
    </source>
</evidence>
<evidence type="ECO:0000313" key="12">
    <source>
        <dbReference type="EMBL" id="AKU17663.1"/>
    </source>
</evidence>
<comment type="similarity">
    <text evidence="3">Belongs to the peptidase S33 family.</text>
</comment>
<sequence>MSAAFQPALRRSGTTLVVAAVLAVIVAIATACSASPAKASSPSMDRSTASAPGLRGLRPCADPALADFSCGTLRVPVDHAKPRGRTLDLPVTVQHGPASAPVLLNLTGGPGQPGVSFAAKTKQRLGKALDGRRLVMFDQRGTGSTALSCPGLQREMGQSDLVTPTQAAVKECSDIVGNDRAFYGTQDTVSDMELLRRALGVRTMTVDGTSYGSYVAERYALTYPHGVDHLVLDSVVPHRWTPEGSLSLASMPAVRRVLGLVCKELSCTTDPVADLATLVKKNYDGPALLNMMAVISVVQPKMEFVPGMLHDAVNGNDGLLQGWLQGVVGEVPPAEFSQGLHAATLCMDQAEPWGDSDTPYAQREAAIAKVKRTLSPKQTYPFDVETATDNGLVQLCRGWGITPPDAISGKRNLPPVPTLFLAGDHDLSTPWEWARTEFDKAPHGEVMLVKGAGHSVQSRGVDYPEVITRLDAFLDRRH</sequence>
<dbReference type="OrthoDB" id="5902829at2"/>
<evidence type="ECO:0000259" key="10">
    <source>
        <dbReference type="Pfam" id="PF00561"/>
    </source>
</evidence>
<dbReference type="EC" id="3.4.11.5" evidence="4"/>
<gene>
    <name evidence="12" type="ORF">VV02_20465</name>
</gene>
<evidence type="ECO:0000256" key="4">
    <source>
        <dbReference type="ARBA" id="ARBA00012568"/>
    </source>
</evidence>
<dbReference type="STRING" id="571913.VV02_20465"/>
<feature type="domain" description="AB hydrolase-1" evidence="10">
    <location>
        <begin position="101"/>
        <end position="252"/>
    </location>
</feature>
<dbReference type="Gene3D" id="3.40.50.1820">
    <property type="entry name" value="alpha/beta hydrolase"/>
    <property type="match status" value="1"/>
</dbReference>
<accession>A0A0K1JM46</accession>
<name>A0A0K1JM46_9MICO</name>
<dbReference type="PANTHER" id="PTHR43722">
    <property type="entry name" value="PROLINE IMINOPEPTIDASE"/>
    <property type="match status" value="1"/>
</dbReference>
<dbReference type="InterPro" id="IPR013595">
    <property type="entry name" value="Pept_S33_TAP-like_C"/>
</dbReference>
<dbReference type="EMBL" id="CP011112">
    <property type="protein sequence ID" value="AKU17663.1"/>
    <property type="molecule type" value="Genomic_DNA"/>
</dbReference>
<evidence type="ECO:0000256" key="8">
    <source>
        <dbReference type="ARBA" id="ARBA00022801"/>
    </source>
</evidence>
<dbReference type="GO" id="GO:0005737">
    <property type="term" value="C:cytoplasm"/>
    <property type="evidence" value="ECO:0007669"/>
    <property type="project" value="UniProtKB-SubCell"/>
</dbReference>
<evidence type="ECO:0000256" key="3">
    <source>
        <dbReference type="ARBA" id="ARBA00010088"/>
    </source>
</evidence>
<evidence type="ECO:0000259" key="11">
    <source>
        <dbReference type="Pfam" id="PF08386"/>
    </source>
</evidence>
<dbReference type="PANTHER" id="PTHR43722:SF1">
    <property type="entry name" value="PROLINE IMINOPEPTIDASE"/>
    <property type="match status" value="1"/>
</dbReference>
<dbReference type="RefSeq" id="WP_052594533.1">
    <property type="nucleotide sequence ID" value="NZ_CP011112.1"/>
</dbReference>
<evidence type="ECO:0000256" key="6">
    <source>
        <dbReference type="ARBA" id="ARBA00022490"/>
    </source>
</evidence>
<reference evidence="12 13" key="1">
    <citation type="submission" date="2015-03" db="EMBL/GenBank/DDBJ databases">
        <title>Luteipulveratus halotolerans sp. nov., a novel actinobacterium (Dermacoccaceae) from Sarawak, Malaysia.</title>
        <authorList>
            <person name="Juboi H."/>
            <person name="Basik A."/>
            <person name="Shamsul S.S."/>
            <person name="Arnold P."/>
            <person name="Schmitt E.K."/>
            <person name="Sanglier J.-J."/>
            <person name="Yeo T."/>
        </authorList>
    </citation>
    <scope>NUCLEOTIDE SEQUENCE [LARGE SCALE GENOMIC DNA]</scope>
    <source>
        <strain evidence="12 13">MN07-A0370</strain>
    </source>
</reference>
<dbReference type="Proteomes" id="UP000066480">
    <property type="component" value="Chromosome"/>
</dbReference>
<keyword evidence="8" id="KW-0378">Hydrolase</keyword>
<protein>
    <recommendedName>
        <fullName evidence="4">prolyl aminopeptidase</fullName>
        <ecNumber evidence="4">3.4.11.5</ecNumber>
    </recommendedName>
    <alternativeName>
        <fullName evidence="9">Prolyl aminopeptidase</fullName>
    </alternativeName>
</protein>
<evidence type="ECO:0000256" key="5">
    <source>
        <dbReference type="ARBA" id="ARBA00022438"/>
    </source>
</evidence>
<dbReference type="AlphaFoldDB" id="A0A0K1JM46"/>